<dbReference type="AlphaFoldDB" id="A0A7W3LSV1"/>
<dbReference type="SUPFAM" id="SSF53613">
    <property type="entry name" value="Ribokinase-like"/>
    <property type="match status" value="1"/>
</dbReference>
<evidence type="ECO:0000256" key="2">
    <source>
        <dbReference type="ARBA" id="ARBA00022679"/>
    </source>
</evidence>
<proteinExistence type="inferred from homology"/>
<dbReference type="PRINTS" id="PR00990">
    <property type="entry name" value="RIBOKINASE"/>
</dbReference>
<dbReference type="PROSITE" id="PS00584">
    <property type="entry name" value="PFKB_KINASES_2"/>
    <property type="match status" value="1"/>
</dbReference>
<dbReference type="Gene3D" id="3.40.1190.20">
    <property type="match status" value="1"/>
</dbReference>
<name>A0A7W3LSV1_ACTNM</name>
<dbReference type="EC" id="2.7.1.4" evidence="8"/>
<keyword evidence="4 6" id="KW-0418">Kinase</keyword>
<dbReference type="InterPro" id="IPR011611">
    <property type="entry name" value="PfkB_dom"/>
</dbReference>
<dbReference type="CDD" id="cd01167">
    <property type="entry name" value="bac_FRK"/>
    <property type="match status" value="1"/>
</dbReference>
<keyword evidence="9" id="KW-1185">Reference proteome</keyword>
<dbReference type="PANTHER" id="PTHR43085">
    <property type="entry name" value="HEXOKINASE FAMILY MEMBER"/>
    <property type="match status" value="1"/>
</dbReference>
<dbReference type="RefSeq" id="WP_182845761.1">
    <property type="nucleotide sequence ID" value="NZ_BAAALP010000066.1"/>
</dbReference>
<evidence type="ECO:0000256" key="1">
    <source>
        <dbReference type="ARBA" id="ARBA00010688"/>
    </source>
</evidence>
<accession>A0A7W3LSV1</accession>
<reference evidence="8 9" key="1">
    <citation type="submission" date="2020-08" db="EMBL/GenBank/DDBJ databases">
        <title>Genomic Encyclopedia of Type Strains, Phase IV (KMG-IV): sequencing the most valuable type-strain genomes for metagenomic binning, comparative biology and taxonomic classification.</title>
        <authorList>
            <person name="Goeker M."/>
        </authorList>
    </citation>
    <scope>NUCLEOTIDE SEQUENCE [LARGE SCALE GENOMIC DNA]</scope>
    <source>
        <strain evidence="8 9">DSM 44197</strain>
    </source>
</reference>
<evidence type="ECO:0000256" key="4">
    <source>
        <dbReference type="ARBA" id="ARBA00022777"/>
    </source>
</evidence>
<evidence type="ECO:0000259" key="7">
    <source>
        <dbReference type="Pfam" id="PF00294"/>
    </source>
</evidence>
<evidence type="ECO:0000313" key="9">
    <source>
        <dbReference type="Proteomes" id="UP000572680"/>
    </source>
</evidence>
<dbReference type="InterPro" id="IPR029056">
    <property type="entry name" value="Ribokinase-like"/>
</dbReference>
<dbReference type="GO" id="GO:0006000">
    <property type="term" value="P:fructose metabolic process"/>
    <property type="evidence" value="ECO:0007669"/>
    <property type="project" value="UniProtKB-ARBA"/>
</dbReference>
<keyword evidence="3" id="KW-0547">Nucleotide-binding</keyword>
<organism evidence="8 9">
    <name type="scientific">Actinomadura namibiensis</name>
    <dbReference type="NCBI Taxonomy" id="182080"/>
    <lineage>
        <taxon>Bacteria</taxon>
        <taxon>Bacillati</taxon>
        <taxon>Actinomycetota</taxon>
        <taxon>Actinomycetes</taxon>
        <taxon>Streptosporangiales</taxon>
        <taxon>Thermomonosporaceae</taxon>
        <taxon>Actinomadura</taxon>
    </lineage>
</organism>
<evidence type="ECO:0000256" key="3">
    <source>
        <dbReference type="ARBA" id="ARBA00022741"/>
    </source>
</evidence>
<dbReference type="GO" id="GO:0008865">
    <property type="term" value="F:fructokinase activity"/>
    <property type="evidence" value="ECO:0007669"/>
    <property type="project" value="UniProtKB-EC"/>
</dbReference>
<comment type="similarity">
    <text evidence="1 6">Belongs to the carbohydrate kinase PfkB family.</text>
</comment>
<evidence type="ECO:0000256" key="6">
    <source>
        <dbReference type="RuleBase" id="RU003704"/>
    </source>
</evidence>
<dbReference type="EMBL" id="JACJIA010000007">
    <property type="protein sequence ID" value="MBA8953580.1"/>
    <property type="molecule type" value="Genomic_DNA"/>
</dbReference>
<dbReference type="PANTHER" id="PTHR43085:SF1">
    <property type="entry name" value="PSEUDOURIDINE KINASE-RELATED"/>
    <property type="match status" value="1"/>
</dbReference>
<gene>
    <name evidence="8" type="ORF">HNR61_005233</name>
</gene>
<keyword evidence="5" id="KW-0067">ATP-binding</keyword>
<sequence>MDPRPLTVIGETVADAFLPGRGLDPPLRLEVRPGGGPANTAVALARLGTPTRFLGRLSTGPFGRLLRRHLADSGVDVSGCVAAPQEATLAVATVGEDGQAEYDFYARGTADWQWTREELAARVPSGVAVHTGSLALATDPGGPLIEELLERVRPHATVSIDPNVRPGLVAPAVYRERLPRWARLADVIRLSEDDLDALGLSLAEVCDTWHASGVRLIVVTRGADGAVASLSGERVEVPGVPARVADTVGAGDAFMAALLHWLDRGALLGGRLEAVRPEQVGTALTFAAHIAAATVGVPGADPPWARDLEPSVLDLLRPLG</sequence>
<evidence type="ECO:0000313" key="8">
    <source>
        <dbReference type="EMBL" id="MBA8953580.1"/>
    </source>
</evidence>
<dbReference type="InterPro" id="IPR050306">
    <property type="entry name" value="PfkB_Carbo_kinase"/>
</dbReference>
<dbReference type="Proteomes" id="UP000572680">
    <property type="component" value="Unassembled WGS sequence"/>
</dbReference>
<feature type="domain" description="Carbohydrate kinase PfkB" evidence="7">
    <location>
        <begin position="7"/>
        <end position="303"/>
    </location>
</feature>
<comment type="caution">
    <text evidence="8">The sequence shown here is derived from an EMBL/GenBank/DDBJ whole genome shotgun (WGS) entry which is preliminary data.</text>
</comment>
<dbReference type="InterPro" id="IPR002139">
    <property type="entry name" value="Ribo/fructo_kinase"/>
</dbReference>
<protein>
    <submittedName>
        <fullName evidence="8">Fructokinase</fullName>
        <ecNumber evidence="8">2.7.1.4</ecNumber>
    </submittedName>
</protein>
<dbReference type="GO" id="GO:0005524">
    <property type="term" value="F:ATP binding"/>
    <property type="evidence" value="ECO:0007669"/>
    <property type="project" value="UniProtKB-KW"/>
</dbReference>
<dbReference type="Pfam" id="PF00294">
    <property type="entry name" value="PfkB"/>
    <property type="match status" value="1"/>
</dbReference>
<dbReference type="InterPro" id="IPR002173">
    <property type="entry name" value="Carboh/pur_kinase_PfkB_CS"/>
</dbReference>
<evidence type="ECO:0000256" key="5">
    <source>
        <dbReference type="ARBA" id="ARBA00022840"/>
    </source>
</evidence>
<keyword evidence="2 6" id="KW-0808">Transferase</keyword>